<dbReference type="AlphaFoldDB" id="A0AB33HS50"/>
<evidence type="ECO:0000313" key="1">
    <source>
        <dbReference type="EMBL" id="BAZ97296.1"/>
    </source>
</evidence>
<evidence type="ECO:0000313" key="2">
    <source>
        <dbReference type="Proteomes" id="UP000218257"/>
    </source>
</evidence>
<gene>
    <name evidence="1" type="ORF">DEHALATV1_0668</name>
</gene>
<dbReference type="EMBL" id="AP017649">
    <property type="protein sequence ID" value="BAZ97296.1"/>
    <property type="molecule type" value="Genomic_DNA"/>
</dbReference>
<reference evidence="1 2" key="1">
    <citation type="journal article" date="2017" name="Sci. Rep.">
        <title>Isolation and genomic characterization of a Dehalococcoides strain suggests genomic rearrangement during culture.</title>
        <authorList>
            <person name="Yohda M."/>
            <person name="Ikegami K."/>
            <person name="Aita Y."/>
            <person name="Kitajima M."/>
            <person name="Takechi A."/>
            <person name="Iwamoto M."/>
            <person name="Fukuda T."/>
            <person name="Tamura N."/>
            <person name="Shibasaki J."/>
            <person name="Koike S."/>
            <person name="Komatsu D."/>
            <person name="Miyagi S."/>
            <person name="Nishimura M."/>
            <person name="Uchino Y."/>
            <person name="Shiroma A."/>
            <person name="Shimoji M."/>
            <person name="Tamotsu H."/>
            <person name="Ashimine N."/>
            <person name="Shinzato M."/>
            <person name="Ohki S."/>
            <person name="Nakano K."/>
            <person name="Teruya K."/>
            <person name="Satou K."/>
            <person name="Hirano T."/>
            <person name="Yagi O."/>
        </authorList>
    </citation>
    <scope>NUCLEOTIDE SEQUENCE [LARGE SCALE GENOMIC DNA]</scope>
    <source>
        <strain evidence="1 2">UCH-ATV1</strain>
    </source>
</reference>
<accession>A0AB33HS50</accession>
<dbReference type="RefSeq" id="WP_096476654.1">
    <property type="nucleotide sequence ID" value="NZ_AP017649.1"/>
</dbReference>
<proteinExistence type="predicted"/>
<protein>
    <submittedName>
        <fullName evidence="1">Uncharacterized protein</fullName>
    </submittedName>
</protein>
<organism evidence="1 2">
    <name type="scientific">Dehalococcoides mccartyi</name>
    <dbReference type="NCBI Taxonomy" id="61435"/>
    <lineage>
        <taxon>Bacteria</taxon>
        <taxon>Bacillati</taxon>
        <taxon>Chloroflexota</taxon>
        <taxon>Dehalococcoidia</taxon>
        <taxon>Dehalococcoidales</taxon>
        <taxon>Dehalococcoidaceae</taxon>
        <taxon>Dehalococcoides</taxon>
    </lineage>
</organism>
<dbReference type="Proteomes" id="UP000218257">
    <property type="component" value="Chromosome"/>
</dbReference>
<sequence length="156" mass="17865">MTLQGTEMQSQSQTGDIMHWILAIIEKVNQDGKLAPNKAVQLRMQETIGIYGSAKVWEAIKQFSINLGSNKALLMEELFQKYPDFPDLFDTDKTFPSALNQWFEHHSIEVNRFHRVASAILKANPAVEWEFDTSSDTDRDLTPIMDMLFRNTEAAK</sequence>
<name>A0AB33HS50_9CHLR</name>